<accession>A0AAX4P2Q9</accession>
<protein>
    <recommendedName>
        <fullName evidence="8">Ferredoxin</fullName>
    </recommendedName>
</protein>
<evidence type="ECO:0000256" key="4">
    <source>
        <dbReference type="ARBA" id="ARBA00022723"/>
    </source>
</evidence>
<dbReference type="InterPro" id="IPR001041">
    <property type="entry name" value="2Fe-2S_ferredoxin-type"/>
</dbReference>
<evidence type="ECO:0000256" key="7">
    <source>
        <dbReference type="ARBA" id="ARBA00023014"/>
    </source>
</evidence>
<keyword evidence="8" id="KW-0934">Plastid</keyword>
<evidence type="ECO:0000256" key="1">
    <source>
        <dbReference type="ARBA" id="ARBA00007874"/>
    </source>
</evidence>
<evidence type="ECO:0000256" key="3">
    <source>
        <dbReference type="ARBA" id="ARBA00022714"/>
    </source>
</evidence>
<comment type="function">
    <text evidence="8">Ferredoxins are iron-sulfur proteins that transfer electrons in a wide variety of metabolic reactions.</text>
</comment>
<keyword evidence="8" id="KW-0150">Chloroplast</keyword>
<dbReference type="CDD" id="cd00207">
    <property type="entry name" value="fer2"/>
    <property type="match status" value="1"/>
</dbReference>
<reference evidence="11 12" key="1">
    <citation type="submission" date="2024-03" db="EMBL/GenBank/DDBJ databases">
        <title>Complete genome sequence of the green alga Chloropicon roscoffensis RCC1871.</title>
        <authorList>
            <person name="Lemieux C."/>
            <person name="Pombert J.-F."/>
            <person name="Otis C."/>
            <person name="Turmel M."/>
        </authorList>
    </citation>
    <scope>NUCLEOTIDE SEQUENCE [LARGE SCALE GENOMIC DNA]</scope>
    <source>
        <strain evidence="11 12">RCC1871</strain>
    </source>
</reference>
<sequence length="327" mass="36244">MMTTTTTTTKMASRRSNLVACARSGRRGLGSGSQALGASTSSKTTGRPWHHHHQKNQRRCVKVQARADPKSDEAESSNPKRSEERDEEKRDRTVASTLDDLGIGLGPIGLTVGESAQTRGEYDQLRPLDVGEINNDDKGYLDIDSIHSMTTEEWLQRHEKKGTVDLWLEDEYNAASRVPGGRAYGVGTGEGASSFSDTKHHVTIVDPLSGEKIEVDCPEDRYILYEAEDAGLDVPWSCRMGCCTACAVKVKSGDLRQGQALGVSKELKREGYALMCVSYPESDVELELVEEDEIYDEQFGKWFEKYGMDKALCERDDFALELADCDE</sequence>
<dbReference type="PROSITE" id="PS51085">
    <property type="entry name" value="2FE2S_FER_2"/>
    <property type="match status" value="1"/>
</dbReference>
<comment type="cofactor">
    <cofactor evidence="8">
        <name>[2Fe-2S] cluster</name>
        <dbReference type="ChEBI" id="CHEBI:190135"/>
    </cofactor>
    <text evidence="8">Binds 1 [2Fe-2S] cluster.</text>
</comment>
<dbReference type="GO" id="GO:0051537">
    <property type="term" value="F:2 iron, 2 sulfur cluster binding"/>
    <property type="evidence" value="ECO:0007669"/>
    <property type="project" value="UniProtKB-KW"/>
</dbReference>
<keyword evidence="6 8" id="KW-0408">Iron</keyword>
<keyword evidence="4 8" id="KW-0479">Metal-binding</keyword>
<dbReference type="Pfam" id="PF00111">
    <property type="entry name" value="Fer2"/>
    <property type="match status" value="1"/>
</dbReference>
<dbReference type="AlphaFoldDB" id="A0AAX4P2Q9"/>
<dbReference type="GO" id="GO:0009507">
    <property type="term" value="C:chloroplast"/>
    <property type="evidence" value="ECO:0007669"/>
    <property type="project" value="UniProtKB-SubCell"/>
</dbReference>
<dbReference type="InterPro" id="IPR012675">
    <property type="entry name" value="Beta-grasp_dom_sf"/>
</dbReference>
<dbReference type="GO" id="GO:0009055">
    <property type="term" value="F:electron transfer activity"/>
    <property type="evidence" value="ECO:0007669"/>
    <property type="project" value="InterPro"/>
</dbReference>
<feature type="compositionally biased region" description="Low complexity" evidence="9">
    <location>
        <begin position="32"/>
        <end position="42"/>
    </location>
</feature>
<evidence type="ECO:0000313" key="11">
    <source>
        <dbReference type="EMBL" id="WZN60345.1"/>
    </source>
</evidence>
<organism evidence="11 12">
    <name type="scientific">Chloropicon roscoffensis</name>
    <dbReference type="NCBI Taxonomy" id="1461544"/>
    <lineage>
        <taxon>Eukaryota</taxon>
        <taxon>Viridiplantae</taxon>
        <taxon>Chlorophyta</taxon>
        <taxon>Chloropicophyceae</taxon>
        <taxon>Chloropicales</taxon>
        <taxon>Chloropicaceae</taxon>
        <taxon>Chloropicon</taxon>
    </lineage>
</organism>
<feature type="compositionally biased region" description="Basic residues" evidence="9">
    <location>
        <begin position="48"/>
        <end position="61"/>
    </location>
</feature>
<name>A0AAX4P2Q9_9CHLO</name>
<evidence type="ECO:0000256" key="2">
    <source>
        <dbReference type="ARBA" id="ARBA00022448"/>
    </source>
</evidence>
<feature type="domain" description="2Fe-2S ferredoxin-type" evidence="10">
    <location>
        <begin position="200"/>
        <end position="292"/>
    </location>
</feature>
<dbReference type="Proteomes" id="UP001472866">
    <property type="component" value="Chromosome 03"/>
</dbReference>
<keyword evidence="12" id="KW-1185">Reference proteome</keyword>
<evidence type="ECO:0000256" key="6">
    <source>
        <dbReference type="ARBA" id="ARBA00023004"/>
    </source>
</evidence>
<keyword evidence="7 8" id="KW-0411">Iron-sulfur</keyword>
<keyword evidence="3 8" id="KW-0001">2Fe-2S</keyword>
<dbReference type="EMBL" id="CP151503">
    <property type="protein sequence ID" value="WZN60345.1"/>
    <property type="molecule type" value="Genomic_DNA"/>
</dbReference>
<evidence type="ECO:0000256" key="5">
    <source>
        <dbReference type="ARBA" id="ARBA00022982"/>
    </source>
</evidence>
<comment type="similarity">
    <text evidence="1 8">Belongs to the 2Fe2S plant-type ferredoxin family.</text>
</comment>
<dbReference type="GO" id="GO:0046872">
    <property type="term" value="F:metal ion binding"/>
    <property type="evidence" value="ECO:0007669"/>
    <property type="project" value="UniProtKB-KW"/>
</dbReference>
<keyword evidence="2 8" id="KW-0813">Transport</keyword>
<evidence type="ECO:0000259" key="10">
    <source>
        <dbReference type="PROSITE" id="PS51085"/>
    </source>
</evidence>
<gene>
    <name evidence="11" type="ORF">HKI87_03g18740</name>
</gene>
<evidence type="ECO:0000256" key="8">
    <source>
        <dbReference type="RuleBase" id="RU364001"/>
    </source>
</evidence>
<dbReference type="InterPro" id="IPR010241">
    <property type="entry name" value="Fd_pln"/>
</dbReference>
<evidence type="ECO:0000256" key="9">
    <source>
        <dbReference type="SAM" id="MobiDB-lite"/>
    </source>
</evidence>
<dbReference type="NCBIfam" id="TIGR02008">
    <property type="entry name" value="fdx_plant"/>
    <property type="match status" value="1"/>
</dbReference>
<dbReference type="Gene3D" id="3.10.20.30">
    <property type="match status" value="1"/>
</dbReference>
<dbReference type="GO" id="GO:0022900">
    <property type="term" value="P:electron transport chain"/>
    <property type="evidence" value="ECO:0007669"/>
    <property type="project" value="InterPro"/>
</dbReference>
<keyword evidence="5 8" id="KW-0249">Electron transport</keyword>
<feature type="compositionally biased region" description="Basic and acidic residues" evidence="9">
    <location>
        <begin position="65"/>
        <end position="93"/>
    </location>
</feature>
<dbReference type="PANTHER" id="PTHR43112">
    <property type="entry name" value="FERREDOXIN"/>
    <property type="match status" value="1"/>
</dbReference>
<dbReference type="SUPFAM" id="SSF54292">
    <property type="entry name" value="2Fe-2S ferredoxin-like"/>
    <property type="match status" value="1"/>
</dbReference>
<dbReference type="InterPro" id="IPR036010">
    <property type="entry name" value="2Fe-2S_ferredoxin-like_sf"/>
</dbReference>
<proteinExistence type="inferred from homology"/>
<evidence type="ECO:0000313" key="12">
    <source>
        <dbReference type="Proteomes" id="UP001472866"/>
    </source>
</evidence>
<feature type="region of interest" description="Disordered" evidence="9">
    <location>
        <begin position="23"/>
        <end position="97"/>
    </location>
</feature>
<dbReference type="PANTHER" id="PTHR43112:SF10">
    <property type="entry name" value="FERREDOXIN C 2, CHLOROPLASTIC"/>
    <property type="match status" value="1"/>
</dbReference>
<comment type="subcellular location">
    <subcellularLocation>
        <location evidence="8">Plastid</location>
        <location evidence="8">Chloroplast</location>
    </subcellularLocation>
</comment>